<reference evidence="2" key="4">
    <citation type="submission" date="2025-09" db="UniProtKB">
        <authorList>
            <consortium name="Ensembl"/>
        </authorList>
    </citation>
    <scope>IDENTIFICATION</scope>
</reference>
<accession>F7BK99</accession>
<feature type="coiled-coil region" evidence="1">
    <location>
        <begin position="1"/>
        <end position="44"/>
    </location>
</feature>
<dbReference type="EMBL" id="EAAA01002005">
    <property type="status" value="NOT_ANNOTATED_CDS"/>
    <property type="molecule type" value="Genomic_DNA"/>
</dbReference>
<reference evidence="2" key="2">
    <citation type="journal article" date="2008" name="Genome Biol.">
        <title>Improved genome assembly and evidence-based global gene model set for the chordate Ciona intestinalis: new insight into intron and operon populations.</title>
        <authorList>
            <person name="Satou Y."/>
            <person name="Mineta K."/>
            <person name="Ogasawara M."/>
            <person name="Sasakura Y."/>
            <person name="Shoguchi E."/>
            <person name="Ueno K."/>
            <person name="Yamada L."/>
            <person name="Matsumoto J."/>
            <person name="Wasserscheid J."/>
            <person name="Dewar K."/>
            <person name="Wiley G.B."/>
            <person name="Macmil S.L."/>
            <person name="Roe B.A."/>
            <person name="Zeller R.W."/>
            <person name="Hastings K.E."/>
            <person name="Lemaire P."/>
            <person name="Lindquist E."/>
            <person name="Endo T."/>
            <person name="Hotta K."/>
            <person name="Inaba K."/>
        </authorList>
    </citation>
    <scope>NUCLEOTIDE SEQUENCE [LARGE SCALE GENOMIC DNA]</scope>
    <source>
        <strain evidence="2">wild type</strain>
    </source>
</reference>
<evidence type="ECO:0000256" key="1">
    <source>
        <dbReference type="SAM" id="Coils"/>
    </source>
</evidence>
<protein>
    <submittedName>
        <fullName evidence="2">Uncharacterized protein</fullName>
    </submittedName>
</protein>
<organism evidence="2 3">
    <name type="scientific">Ciona intestinalis</name>
    <name type="common">Transparent sea squirt</name>
    <name type="synonym">Ascidia intestinalis</name>
    <dbReference type="NCBI Taxonomy" id="7719"/>
    <lineage>
        <taxon>Eukaryota</taxon>
        <taxon>Metazoa</taxon>
        <taxon>Chordata</taxon>
        <taxon>Tunicata</taxon>
        <taxon>Ascidiacea</taxon>
        <taxon>Phlebobranchia</taxon>
        <taxon>Cionidae</taxon>
        <taxon>Ciona</taxon>
    </lineage>
</organism>
<reference evidence="3" key="1">
    <citation type="journal article" date="2002" name="Science">
        <title>The draft genome of Ciona intestinalis: insights into chordate and vertebrate origins.</title>
        <authorList>
            <person name="Dehal P."/>
            <person name="Satou Y."/>
            <person name="Campbell R.K."/>
            <person name="Chapman J."/>
            <person name="Degnan B."/>
            <person name="De Tomaso A."/>
            <person name="Davidson B."/>
            <person name="Di Gregorio A."/>
            <person name="Gelpke M."/>
            <person name="Goodstein D.M."/>
            <person name="Harafuji N."/>
            <person name="Hastings K.E."/>
            <person name="Ho I."/>
            <person name="Hotta K."/>
            <person name="Huang W."/>
            <person name="Kawashima T."/>
            <person name="Lemaire P."/>
            <person name="Martinez D."/>
            <person name="Meinertzhagen I.A."/>
            <person name="Necula S."/>
            <person name="Nonaka M."/>
            <person name="Putnam N."/>
            <person name="Rash S."/>
            <person name="Saiga H."/>
            <person name="Satake M."/>
            <person name="Terry A."/>
            <person name="Yamada L."/>
            <person name="Wang H.G."/>
            <person name="Awazu S."/>
            <person name="Azumi K."/>
            <person name="Boore J."/>
            <person name="Branno M."/>
            <person name="Chin-Bow S."/>
            <person name="DeSantis R."/>
            <person name="Doyle S."/>
            <person name="Francino P."/>
            <person name="Keys D.N."/>
            <person name="Haga S."/>
            <person name="Hayashi H."/>
            <person name="Hino K."/>
            <person name="Imai K.S."/>
            <person name="Inaba K."/>
            <person name="Kano S."/>
            <person name="Kobayashi K."/>
            <person name="Kobayashi M."/>
            <person name="Lee B.I."/>
            <person name="Makabe K.W."/>
            <person name="Manohar C."/>
            <person name="Matassi G."/>
            <person name="Medina M."/>
            <person name="Mochizuki Y."/>
            <person name="Mount S."/>
            <person name="Morishita T."/>
            <person name="Miura S."/>
            <person name="Nakayama A."/>
            <person name="Nishizaka S."/>
            <person name="Nomoto H."/>
            <person name="Ohta F."/>
            <person name="Oishi K."/>
            <person name="Rigoutsos I."/>
            <person name="Sano M."/>
            <person name="Sasaki A."/>
            <person name="Sasakura Y."/>
            <person name="Shoguchi E."/>
            <person name="Shin-i T."/>
            <person name="Spagnuolo A."/>
            <person name="Stainier D."/>
            <person name="Suzuki M.M."/>
            <person name="Tassy O."/>
            <person name="Takatori N."/>
            <person name="Tokuoka M."/>
            <person name="Yagi K."/>
            <person name="Yoshizaki F."/>
            <person name="Wada S."/>
            <person name="Zhang C."/>
            <person name="Hyatt P.D."/>
            <person name="Larimer F."/>
            <person name="Detter C."/>
            <person name="Doggett N."/>
            <person name="Glavina T."/>
            <person name="Hawkins T."/>
            <person name="Richardson P."/>
            <person name="Lucas S."/>
            <person name="Kohara Y."/>
            <person name="Levine M."/>
            <person name="Satoh N."/>
            <person name="Rokhsar D.S."/>
        </authorList>
    </citation>
    <scope>NUCLEOTIDE SEQUENCE [LARGE SCALE GENOMIC DNA]</scope>
</reference>
<dbReference type="AlphaFoldDB" id="F7BK99"/>
<dbReference type="InParanoid" id="F7BK99"/>
<keyword evidence="1" id="KW-0175">Coiled coil</keyword>
<reference evidence="2" key="3">
    <citation type="submission" date="2025-08" db="UniProtKB">
        <authorList>
            <consortium name="Ensembl"/>
        </authorList>
    </citation>
    <scope>IDENTIFICATION</scope>
</reference>
<proteinExistence type="predicted"/>
<evidence type="ECO:0000313" key="2">
    <source>
        <dbReference type="Ensembl" id="ENSCINP00000024734.2"/>
    </source>
</evidence>
<dbReference type="Proteomes" id="UP000008144">
    <property type="component" value="Chromosome 4"/>
</dbReference>
<evidence type="ECO:0000313" key="3">
    <source>
        <dbReference type="Proteomes" id="UP000008144"/>
    </source>
</evidence>
<dbReference type="HOGENOM" id="CLU_2170153_0_0_1"/>
<sequence length="110" mass="13483">MEDYDKAYNRKQEELLMAKREKEIATLELERQKHEHEIALLRLRKKADGEMYARQQQTYQDRQKSLENIRTRAEERDMQTRKIEVGQYQSQFRRIEQNGLYNIRIVGDQH</sequence>
<name>F7BK99_CIOIN</name>
<dbReference type="Ensembl" id="ENSCINT00000024980.2">
    <property type="protein sequence ID" value="ENSCINP00000024734.2"/>
    <property type="gene ID" value="ENSCING00000024893.1"/>
</dbReference>
<keyword evidence="3" id="KW-1185">Reference proteome</keyword>